<feature type="region of interest" description="Disordered" evidence="1">
    <location>
        <begin position="180"/>
        <end position="206"/>
    </location>
</feature>
<name>A0ABQ5EZN9_9ASTR</name>
<evidence type="ECO:0000256" key="1">
    <source>
        <dbReference type="SAM" id="MobiDB-lite"/>
    </source>
</evidence>
<proteinExistence type="predicted"/>
<comment type="caution">
    <text evidence="2">The sequence shown here is derived from an EMBL/GenBank/DDBJ whole genome shotgun (WGS) entry which is preliminary data.</text>
</comment>
<sequence length="462" mass="51436">MEYAPTVNQQPEFPKLDSGLIVLVFQKGDDPIDAINHMMSFLTAVVTSRYPTTNNQLRNSSNPRQQATINDGRVTLQPIQGRQTSFAAGTTRTYTPGASGNALVEVHNPDNMDNNMINQVVQAMSSSEQSNVVNHSETEITSDSNIIHYSHVNDTLTAELERYKEQVKVLKDGQNVDLKSNDNVSKSDFNGERHTKAGKGSGGGGKWFTHGGGGSLQGKSVSLPGVRRSRSKVEVHLLLWFLRITIIKHVPENLYSIDVAALMEFRCDNSINLNVDESTIPSDPIVSLWTSISSTFYAGLRVEVQRNQPNVKFQLSYLWWLIQYLMEVNISISSGDLVDFVTIGIPSISEDDLPKKPSLLQYEWRPTDVIHQEMNLKGTKNERSSEVSSSSHSETSHKKPILELTLEMLQTMSMITLSELDGGTSAKCNIKVKFISTWNQYFGANQQAKIAGIDMILMDEHI</sequence>
<keyword evidence="3" id="KW-1185">Reference proteome</keyword>
<organism evidence="2 3">
    <name type="scientific">Tanacetum coccineum</name>
    <dbReference type="NCBI Taxonomy" id="301880"/>
    <lineage>
        <taxon>Eukaryota</taxon>
        <taxon>Viridiplantae</taxon>
        <taxon>Streptophyta</taxon>
        <taxon>Embryophyta</taxon>
        <taxon>Tracheophyta</taxon>
        <taxon>Spermatophyta</taxon>
        <taxon>Magnoliopsida</taxon>
        <taxon>eudicotyledons</taxon>
        <taxon>Gunneridae</taxon>
        <taxon>Pentapetalae</taxon>
        <taxon>asterids</taxon>
        <taxon>campanulids</taxon>
        <taxon>Asterales</taxon>
        <taxon>Asteraceae</taxon>
        <taxon>Asteroideae</taxon>
        <taxon>Anthemideae</taxon>
        <taxon>Anthemidinae</taxon>
        <taxon>Tanacetum</taxon>
    </lineage>
</organism>
<gene>
    <name evidence="2" type="ORF">Tco_0991600</name>
</gene>
<dbReference type="EMBL" id="BQNB010016854">
    <property type="protein sequence ID" value="GJT56546.1"/>
    <property type="molecule type" value="Genomic_DNA"/>
</dbReference>
<evidence type="ECO:0000313" key="3">
    <source>
        <dbReference type="Proteomes" id="UP001151760"/>
    </source>
</evidence>
<reference evidence="2" key="1">
    <citation type="journal article" date="2022" name="Int. J. Mol. Sci.">
        <title>Draft Genome of Tanacetum Coccineum: Genomic Comparison of Closely Related Tanacetum-Family Plants.</title>
        <authorList>
            <person name="Yamashiro T."/>
            <person name="Shiraishi A."/>
            <person name="Nakayama K."/>
            <person name="Satake H."/>
        </authorList>
    </citation>
    <scope>NUCLEOTIDE SEQUENCE</scope>
</reference>
<dbReference type="Proteomes" id="UP001151760">
    <property type="component" value="Unassembled WGS sequence"/>
</dbReference>
<feature type="region of interest" description="Disordered" evidence="1">
    <location>
        <begin position="375"/>
        <end position="398"/>
    </location>
</feature>
<evidence type="ECO:0000313" key="2">
    <source>
        <dbReference type="EMBL" id="GJT56546.1"/>
    </source>
</evidence>
<accession>A0ABQ5EZN9</accession>
<protein>
    <submittedName>
        <fullName evidence="2">Uncharacterized protein</fullName>
    </submittedName>
</protein>
<reference evidence="2" key="2">
    <citation type="submission" date="2022-01" db="EMBL/GenBank/DDBJ databases">
        <authorList>
            <person name="Yamashiro T."/>
            <person name="Shiraishi A."/>
            <person name="Satake H."/>
            <person name="Nakayama K."/>
        </authorList>
    </citation>
    <scope>NUCLEOTIDE SEQUENCE</scope>
</reference>